<evidence type="ECO:0000256" key="1">
    <source>
        <dbReference type="SAM" id="MobiDB-lite"/>
    </source>
</evidence>
<dbReference type="AlphaFoldDB" id="A0A8T1DI19"/>
<gene>
    <name evidence="2" type="ORF">PC115_g2061</name>
</gene>
<accession>A0A8T1DI19</accession>
<feature type="compositionally biased region" description="Basic and acidic residues" evidence="1">
    <location>
        <begin position="76"/>
        <end position="86"/>
    </location>
</feature>
<proteinExistence type="predicted"/>
<dbReference type="EMBL" id="RCMI01000029">
    <property type="protein sequence ID" value="KAG2941217.1"/>
    <property type="molecule type" value="Genomic_DNA"/>
</dbReference>
<dbReference type="Proteomes" id="UP000774804">
    <property type="component" value="Unassembled WGS sequence"/>
</dbReference>
<comment type="caution">
    <text evidence="2">The sequence shown here is derived from an EMBL/GenBank/DDBJ whole genome shotgun (WGS) entry which is preliminary data.</text>
</comment>
<sequence>MACGSSVPRAGEKDVVKKSGKMIKRGVYAALCVSGCCGSAAGLVHVREVTGQGLQNGREGREQLGSEESALVGPPHLDKPRPSTPI</sequence>
<protein>
    <submittedName>
        <fullName evidence="2">Uncharacterized protein</fullName>
    </submittedName>
</protein>
<evidence type="ECO:0000313" key="3">
    <source>
        <dbReference type="Proteomes" id="UP000774804"/>
    </source>
</evidence>
<evidence type="ECO:0000313" key="2">
    <source>
        <dbReference type="EMBL" id="KAG2941217.1"/>
    </source>
</evidence>
<name>A0A8T1DI19_9STRA</name>
<feature type="region of interest" description="Disordered" evidence="1">
    <location>
        <begin position="54"/>
        <end position="86"/>
    </location>
</feature>
<reference evidence="2" key="1">
    <citation type="submission" date="2018-10" db="EMBL/GenBank/DDBJ databases">
        <title>Effector identification in a new, highly contiguous assembly of the strawberry crown rot pathogen Phytophthora cactorum.</title>
        <authorList>
            <person name="Armitage A.D."/>
            <person name="Nellist C.F."/>
            <person name="Bates H."/>
            <person name="Vickerstaff R.J."/>
            <person name="Harrison R.J."/>
        </authorList>
    </citation>
    <scope>NUCLEOTIDE SEQUENCE</scope>
    <source>
        <strain evidence="2">4032</strain>
    </source>
</reference>
<organism evidence="2 3">
    <name type="scientific">Phytophthora cactorum</name>
    <dbReference type="NCBI Taxonomy" id="29920"/>
    <lineage>
        <taxon>Eukaryota</taxon>
        <taxon>Sar</taxon>
        <taxon>Stramenopiles</taxon>
        <taxon>Oomycota</taxon>
        <taxon>Peronosporomycetes</taxon>
        <taxon>Peronosporales</taxon>
        <taxon>Peronosporaceae</taxon>
        <taxon>Phytophthora</taxon>
    </lineage>
</organism>